<evidence type="ECO:0000313" key="3">
    <source>
        <dbReference type="Proteomes" id="UP000823661"/>
    </source>
</evidence>
<accession>A0A9D9ESE2</accession>
<organism evidence="2 3">
    <name type="scientific">Candidatus Cryptobacteroides intestinavium</name>
    <dbReference type="NCBI Taxonomy" id="2840766"/>
    <lineage>
        <taxon>Bacteria</taxon>
        <taxon>Pseudomonadati</taxon>
        <taxon>Bacteroidota</taxon>
        <taxon>Bacteroidia</taxon>
        <taxon>Bacteroidales</taxon>
        <taxon>Candidatus Cryptobacteroides</taxon>
    </lineage>
</organism>
<dbReference type="Gene3D" id="3.40.50.1110">
    <property type="entry name" value="SGNH hydrolase"/>
    <property type="match status" value="1"/>
</dbReference>
<dbReference type="EMBL" id="JADIMI010000070">
    <property type="protein sequence ID" value="MBO8452719.1"/>
    <property type="molecule type" value="Genomic_DNA"/>
</dbReference>
<gene>
    <name evidence="2" type="ORF">IAC06_07545</name>
</gene>
<dbReference type="InterPro" id="IPR013830">
    <property type="entry name" value="SGNH_hydro"/>
</dbReference>
<dbReference type="Pfam" id="PF13472">
    <property type="entry name" value="Lipase_GDSL_2"/>
    <property type="match status" value="1"/>
</dbReference>
<reference evidence="2" key="2">
    <citation type="journal article" date="2021" name="PeerJ">
        <title>Extensive microbial diversity within the chicken gut microbiome revealed by metagenomics and culture.</title>
        <authorList>
            <person name="Gilroy R."/>
            <person name="Ravi A."/>
            <person name="Getino M."/>
            <person name="Pursley I."/>
            <person name="Horton D.L."/>
            <person name="Alikhan N.F."/>
            <person name="Baker D."/>
            <person name="Gharbi K."/>
            <person name="Hall N."/>
            <person name="Watson M."/>
            <person name="Adriaenssens E.M."/>
            <person name="Foster-Nyarko E."/>
            <person name="Jarju S."/>
            <person name="Secka A."/>
            <person name="Antonio M."/>
            <person name="Oren A."/>
            <person name="Chaudhuri R.R."/>
            <person name="La Ragione R."/>
            <person name="Hildebrand F."/>
            <person name="Pallen M.J."/>
        </authorList>
    </citation>
    <scope>NUCLEOTIDE SEQUENCE</scope>
    <source>
        <strain evidence="2">B1-20833</strain>
    </source>
</reference>
<proteinExistence type="predicted"/>
<sequence>MTAREIIIAIAGILIAAAASGQPRDWANFGRYSKQNDEIAGHKVNAVFMGNSITDNWARLDPEFFSSHGFVGRGISGQTTSEMLVRFRRDVLDLEPEAVAILAGINDIAQNNGYISLENTFGNIVSMCELAKAHRIKVIICSTLPCDRLSWRPEIKPAEQVKELNAMLKDYADRNRILFVDYWSVMANGNGGLDKEISGDGCHPNIDGYEIMEKTFLDATRRFKW</sequence>
<evidence type="ECO:0000313" key="2">
    <source>
        <dbReference type="EMBL" id="MBO8452719.1"/>
    </source>
</evidence>
<dbReference type="GO" id="GO:0004622">
    <property type="term" value="F:phosphatidylcholine lysophospholipase activity"/>
    <property type="evidence" value="ECO:0007669"/>
    <property type="project" value="TreeGrafter"/>
</dbReference>
<dbReference type="InterPro" id="IPR051532">
    <property type="entry name" value="Ester_Hydrolysis_Enzymes"/>
</dbReference>
<comment type="caution">
    <text evidence="2">The sequence shown here is derived from an EMBL/GenBank/DDBJ whole genome shotgun (WGS) entry which is preliminary data.</text>
</comment>
<dbReference type="PANTHER" id="PTHR30383:SF5">
    <property type="entry name" value="SGNH HYDROLASE-TYPE ESTERASE DOMAIN-CONTAINING PROTEIN"/>
    <property type="match status" value="1"/>
</dbReference>
<feature type="domain" description="SGNH hydrolase-type esterase" evidence="1">
    <location>
        <begin position="48"/>
        <end position="211"/>
    </location>
</feature>
<evidence type="ECO:0000259" key="1">
    <source>
        <dbReference type="Pfam" id="PF13472"/>
    </source>
</evidence>
<dbReference type="AlphaFoldDB" id="A0A9D9ESE2"/>
<dbReference type="Proteomes" id="UP000823661">
    <property type="component" value="Unassembled WGS sequence"/>
</dbReference>
<name>A0A9D9ESE2_9BACT</name>
<dbReference type="SUPFAM" id="SSF52266">
    <property type="entry name" value="SGNH hydrolase"/>
    <property type="match status" value="1"/>
</dbReference>
<dbReference type="PANTHER" id="PTHR30383">
    <property type="entry name" value="THIOESTERASE 1/PROTEASE 1/LYSOPHOSPHOLIPASE L1"/>
    <property type="match status" value="1"/>
</dbReference>
<reference evidence="2" key="1">
    <citation type="submission" date="2020-10" db="EMBL/GenBank/DDBJ databases">
        <authorList>
            <person name="Gilroy R."/>
        </authorList>
    </citation>
    <scope>NUCLEOTIDE SEQUENCE</scope>
    <source>
        <strain evidence="2">B1-20833</strain>
    </source>
</reference>
<dbReference type="InterPro" id="IPR036514">
    <property type="entry name" value="SGNH_hydro_sf"/>
</dbReference>
<protein>
    <submittedName>
        <fullName evidence="2">Acylhydrolase</fullName>
    </submittedName>
</protein>